<protein>
    <submittedName>
        <fullName evidence="1">Uncharacterized protein</fullName>
    </submittedName>
</protein>
<accession>A0ACB8SPJ5</accession>
<dbReference type="Proteomes" id="UP000814140">
    <property type="component" value="Unassembled WGS sequence"/>
</dbReference>
<reference evidence="1" key="1">
    <citation type="submission" date="2021-03" db="EMBL/GenBank/DDBJ databases">
        <authorList>
            <consortium name="DOE Joint Genome Institute"/>
            <person name="Ahrendt S."/>
            <person name="Looney B.P."/>
            <person name="Miyauchi S."/>
            <person name="Morin E."/>
            <person name="Drula E."/>
            <person name="Courty P.E."/>
            <person name="Chicoki N."/>
            <person name="Fauchery L."/>
            <person name="Kohler A."/>
            <person name="Kuo A."/>
            <person name="Labutti K."/>
            <person name="Pangilinan J."/>
            <person name="Lipzen A."/>
            <person name="Riley R."/>
            <person name="Andreopoulos W."/>
            <person name="He G."/>
            <person name="Johnson J."/>
            <person name="Barry K.W."/>
            <person name="Grigoriev I.V."/>
            <person name="Nagy L."/>
            <person name="Hibbett D."/>
            <person name="Henrissat B."/>
            <person name="Matheny P.B."/>
            <person name="Labbe J."/>
            <person name="Martin F."/>
        </authorList>
    </citation>
    <scope>NUCLEOTIDE SEQUENCE</scope>
    <source>
        <strain evidence="1">HHB10654</strain>
    </source>
</reference>
<gene>
    <name evidence="1" type="ORF">BV25DRAFT_1234528</name>
</gene>
<evidence type="ECO:0000313" key="1">
    <source>
        <dbReference type="EMBL" id="KAI0058414.1"/>
    </source>
</evidence>
<keyword evidence="2" id="KW-1185">Reference proteome</keyword>
<sequence>MSTSIPPNTIGRKPAAVQQTLQTIKVPDVLTYSYENQLVYVVAAKTYDEGIDYAVELFPALKGVDRELISFEACIPIEKGKSKPARIGPMAWLRVVATLKRGDTLTIRVHPRAAASRSPSPALGAPPMYVPAGAVGDGLNEKASRDFLSPFDALAVPSAPSGSAFERLSSLFTRSRPSSPTPSASR</sequence>
<comment type="caution">
    <text evidence="1">The sequence shown here is derived from an EMBL/GenBank/DDBJ whole genome shotgun (WGS) entry which is preliminary data.</text>
</comment>
<proteinExistence type="predicted"/>
<evidence type="ECO:0000313" key="2">
    <source>
        <dbReference type="Proteomes" id="UP000814140"/>
    </source>
</evidence>
<dbReference type="EMBL" id="MU277235">
    <property type="protein sequence ID" value="KAI0058414.1"/>
    <property type="molecule type" value="Genomic_DNA"/>
</dbReference>
<organism evidence="1 2">
    <name type="scientific">Artomyces pyxidatus</name>
    <dbReference type="NCBI Taxonomy" id="48021"/>
    <lineage>
        <taxon>Eukaryota</taxon>
        <taxon>Fungi</taxon>
        <taxon>Dikarya</taxon>
        <taxon>Basidiomycota</taxon>
        <taxon>Agaricomycotina</taxon>
        <taxon>Agaricomycetes</taxon>
        <taxon>Russulales</taxon>
        <taxon>Auriscalpiaceae</taxon>
        <taxon>Artomyces</taxon>
    </lineage>
</organism>
<reference evidence="1" key="2">
    <citation type="journal article" date="2022" name="New Phytol.">
        <title>Evolutionary transition to the ectomycorrhizal habit in the genomes of a hyperdiverse lineage of mushroom-forming fungi.</title>
        <authorList>
            <person name="Looney B."/>
            <person name="Miyauchi S."/>
            <person name="Morin E."/>
            <person name="Drula E."/>
            <person name="Courty P.E."/>
            <person name="Kohler A."/>
            <person name="Kuo A."/>
            <person name="LaButti K."/>
            <person name="Pangilinan J."/>
            <person name="Lipzen A."/>
            <person name="Riley R."/>
            <person name="Andreopoulos W."/>
            <person name="He G."/>
            <person name="Johnson J."/>
            <person name="Nolan M."/>
            <person name="Tritt A."/>
            <person name="Barry K.W."/>
            <person name="Grigoriev I.V."/>
            <person name="Nagy L.G."/>
            <person name="Hibbett D."/>
            <person name="Henrissat B."/>
            <person name="Matheny P.B."/>
            <person name="Labbe J."/>
            <person name="Martin F.M."/>
        </authorList>
    </citation>
    <scope>NUCLEOTIDE SEQUENCE</scope>
    <source>
        <strain evidence="1">HHB10654</strain>
    </source>
</reference>
<name>A0ACB8SPJ5_9AGAM</name>